<dbReference type="Gene3D" id="1.25.40.10">
    <property type="entry name" value="Tetratricopeptide repeat domain"/>
    <property type="match status" value="1"/>
</dbReference>
<comment type="subcellular location">
    <subcellularLocation>
        <location evidence="1">Membrane</location>
        <topology evidence="1">Multi-pass membrane protein</topology>
    </subcellularLocation>
</comment>
<dbReference type="RefSeq" id="WP_132434338.1">
    <property type="nucleotide sequence ID" value="NZ_SLWK01000009.1"/>
</dbReference>
<dbReference type="AlphaFoldDB" id="A0A4V2RW90"/>
<reference evidence="8 9" key="1">
    <citation type="submission" date="2019-03" db="EMBL/GenBank/DDBJ databases">
        <title>Genomic Encyclopedia of Type Strains, Phase IV (KMG-IV): sequencing the most valuable type-strain genomes for metagenomic binning, comparative biology and taxonomic classification.</title>
        <authorList>
            <person name="Goeker M."/>
        </authorList>
    </citation>
    <scope>NUCLEOTIDE SEQUENCE [LARGE SCALE GENOMIC DNA]</scope>
    <source>
        <strain evidence="8 9">DSM 24179</strain>
    </source>
</reference>
<comment type="caution">
    <text evidence="8">The sequence shown here is derived from an EMBL/GenBank/DDBJ whole genome shotgun (WGS) entry which is preliminary data.</text>
</comment>
<dbReference type="OrthoDB" id="1454576at2"/>
<dbReference type="InterPro" id="IPR007016">
    <property type="entry name" value="O-antigen_ligase-rel_domated"/>
</dbReference>
<dbReference type="SUPFAM" id="SSF48452">
    <property type="entry name" value="TPR-like"/>
    <property type="match status" value="1"/>
</dbReference>
<feature type="transmembrane region" description="Helical" evidence="6">
    <location>
        <begin position="522"/>
        <end position="539"/>
    </location>
</feature>
<evidence type="ECO:0000259" key="7">
    <source>
        <dbReference type="Pfam" id="PF04932"/>
    </source>
</evidence>
<feature type="domain" description="O-antigen ligase-related" evidence="7">
    <location>
        <begin position="227"/>
        <end position="382"/>
    </location>
</feature>
<feature type="transmembrane region" description="Helical" evidence="6">
    <location>
        <begin position="88"/>
        <end position="107"/>
    </location>
</feature>
<keyword evidence="2 6" id="KW-0812">Transmembrane</keyword>
<evidence type="ECO:0000256" key="3">
    <source>
        <dbReference type="ARBA" id="ARBA00022989"/>
    </source>
</evidence>
<dbReference type="InterPro" id="IPR011990">
    <property type="entry name" value="TPR-like_helical_dom_sf"/>
</dbReference>
<dbReference type="PANTHER" id="PTHR37422">
    <property type="entry name" value="TEICHURONIC ACID BIOSYNTHESIS PROTEIN TUAE"/>
    <property type="match status" value="1"/>
</dbReference>
<protein>
    <submittedName>
        <fullName evidence="8">O-antigen ligase</fullName>
    </submittedName>
</protein>
<evidence type="ECO:0000256" key="4">
    <source>
        <dbReference type="ARBA" id="ARBA00023136"/>
    </source>
</evidence>
<feature type="transmembrane region" description="Helical" evidence="6">
    <location>
        <begin position="281"/>
        <end position="301"/>
    </location>
</feature>
<feature type="transmembrane region" description="Helical" evidence="6">
    <location>
        <begin position="119"/>
        <end position="144"/>
    </location>
</feature>
<evidence type="ECO:0000256" key="2">
    <source>
        <dbReference type="ARBA" id="ARBA00022692"/>
    </source>
</evidence>
<dbReference type="Proteomes" id="UP000295221">
    <property type="component" value="Unassembled WGS sequence"/>
</dbReference>
<feature type="transmembrane region" description="Helical" evidence="6">
    <location>
        <begin position="12"/>
        <end position="35"/>
    </location>
</feature>
<feature type="transmembrane region" description="Helical" evidence="6">
    <location>
        <begin position="164"/>
        <end position="184"/>
    </location>
</feature>
<name>A0A4V2RW90_9BACT</name>
<feature type="region of interest" description="Disordered" evidence="5">
    <location>
        <begin position="403"/>
        <end position="422"/>
    </location>
</feature>
<evidence type="ECO:0000256" key="5">
    <source>
        <dbReference type="SAM" id="MobiDB-lite"/>
    </source>
</evidence>
<keyword evidence="4 6" id="KW-0472">Membrane</keyword>
<dbReference type="PANTHER" id="PTHR37422:SF13">
    <property type="entry name" value="LIPOPOLYSACCHARIDE BIOSYNTHESIS PROTEIN PA4999-RELATED"/>
    <property type="match status" value="1"/>
</dbReference>
<keyword evidence="8" id="KW-0436">Ligase</keyword>
<keyword evidence="9" id="KW-1185">Reference proteome</keyword>
<feature type="transmembrane region" description="Helical" evidence="6">
    <location>
        <begin position="551"/>
        <end position="570"/>
    </location>
</feature>
<feature type="transmembrane region" description="Helical" evidence="6">
    <location>
        <begin position="242"/>
        <end position="261"/>
    </location>
</feature>
<evidence type="ECO:0000313" key="8">
    <source>
        <dbReference type="EMBL" id="TCO07332.1"/>
    </source>
</evidence>
<dbReference type="InterPro" id="IPR051533">
    <property type="entry name" value="WaaL-like"/>
</dbReference>
<feature type="transmembrane region" description="Helical" evidence="6">
    <location>
        <begin position="218"/>
        <end position="236"/>
    </location>
</feature>
<proteinExistence type="predicted"/>
<dbReference type="EMBL" id="SLWK01000009">
    <property type="protein sequence ID" value="TCO07332.1"/>
    <property type="molecule type" value="Genomic_DNA"/>
</dbReference>
<sequence>MKEGLKHTQITLQLLLIAAMLSTSFLATQGFFNTLIISKQYGLEVISLIAGALFVVALLSQKEIKFTKTDLLVVIFAIWYVINELYNVNTYAPIGLIIFNLLLWGLVYMFVRQSSENPLFVWGVVVVWMVVVLLQSGLGLMQLYGLERSYHGLFRITGTFHNPGPFSGFVVSGLPLALGVICYLDSNTENHGYSTEEHRGIYLKWFNVTIPYNTIGKYLILALAWITLIAILLVLPPAQSRAAWIAGIAGGFFVLTGHPALIAFNENLRNRFFSLRKPIRIMLLTAILLPLATVGFGLYAMKKGSADGRMLMWQVTIQLIKENPLTGHGTGAFNALYMNEQANWFASGKGTEAQAMVAGSPEAPFNEPLKLWLEKGLIAMLLAGGILYFIFFKNITPNHKLSTINSDHKSSTHPSPPHPLKGELQAHNLTHRTISSSEASAKDGNLEHKTSNFELQTSNSSRFSGLRFAPKPSTINYKPPTHPPQPSKNHQLKTINPKLITGIKGALISLLTFSLFSYPFDISTFILQLVVLVALLAGTNSPLFKITGKKVIFLTLPVTVVLIAAAIHFIPQRQNHYQAMKTWHEADRFYSMRSYNIAAEAYAEAFPVLKTNGLFLQMYGKALSMNEQYQKSNEILAMAQQRFSSQIIQNTLGDNHKTLGNYPEAEAAFTKSANMIPSLLLPKYLLAKLYNDSGQHHKAQQTAEEILNSLIKVESSATREIMNEMKNLVTQSVTENAQRNTE</sequence>
<keyword evidence="3 6" id="KW-1133">Transmembrane helix</keyword>
<organism evidence="8 9">
    <name type="scientific">Natronoflexus pectinivorans</name>
    <dbReference type="NCBI Taxonomy" id="682526"/>
    <lineage>
        <taxon>Bacteria</taxon>
        <taxon>Pseudomonadati</taxon>
        <taxon>Bacteroidota</taxon>
        <taxon>Bacteroidia</taxon>
        <taxon>Marinilabiliales</taxon>
        <taxon>Marinilabiliaceae</taxon>
        <taxon>Natronoflexus</taxon>
    </lineage>
</organism>
<evidence type="ECO:0000256" key="1">
    <source>
        <dbReference type="ARBA" id="ARBA00004141"/>
    </source>
</evidence>
<dbReference type="Pfam" id="PF04932">
    <property type="entry name" value="Wzy_C"/>
    <property type="match status" value="1"/>
</dbReference>
<feature type="transmembrane region" description="Helical" evidence="6">
    <location>
        <begin position="372"/>
        <end position="392"/>
    </location>
</feature>
<feature type="transmembrane region" description="Helical" evidence="6">
    <location>
        <begin position="66"/>
        <end position="82"/>
    </location>
</feature>
<dbReference type="GO" id="GO:0016874">
    <property type="term" value="F:ligase activity"/>
    <property type="evidence" value="ECO:0007669"/>
    <property type="project" value="UniProtKB-KW"/>
</dbReference>
<feature type="transmembrane region" description="Helical" evidence="6">
    <location>
        <begin position="499"/>
        <end position="516"/>
    </location>
</feature>
<dbReference type="GO" id="GO:0016020">
    <property type="term" value="C:membrane"/>
    <property type="evidence" value="ECO:0007669"/>
    <property type="project" value="UniProtKB-SubCell"/>
</dbReference>
<evidence type="ECO:0000256" key="6">
    <source>
        <dbReference type="SAM" id="Phobius"/>
    </source>
</evidence>
<evidence type="ECO:0000313" key="9">
    <source>
        <dbReference type="Proteomes" id="UP000295221"/>
    </source>
</evidence>
<feature type="transmembrane region" description="Helical" evidence="6">
    <location>
        <begin position="41"/>
        <end position="59"/>
    </location>
</feature>
<accession>A0A4V2RW90</accession>
<gene>
    <name evidence="8" type="ORF">EV194_109151</name>
</gene>